<reference evidence="1" key="2">
    <citation type="submission" date="2015-03" db="UniProtKB">
        <authorList>
            <consortium name="EnsemblPlants"/>
        </authorList>
    </citation>
    <scope>IDENTIFICATION</scope>
</reference>
<dbReference type="eggNOG" id="KOG1075">
    <property type="taxonomic scope" value="Eukaryota"/>
</dbReference>
<dbReference type="EnsemblPlants" id="Bo3g132650.1">
    <property type="protein sequence ID" value="Bo3g132650.1"/>
    <property type="gene ID" value="Bo3g132650"/>
</dbReference>
<name>A0A0D3BHJ8_BRAOL</name>
<dbReference type="HOGENOM" id="CLU_833074_0_0_1"/>
<dbReference type="SUPFAM" id="SSF56219">
    <property type="entry name" value="DNase I-like"/>
    <property type="match status" value="1"/>
</dbReference>
<evidence type="ECO:0000313" key="2">
    <source>
        <dbReference type="Proteomes" id="UP000032141"/>
    </source>
</evidence>
<accession>A0A0D3BHJ8</accession>
<evidence type="ECO:0000313" key="1">
    <source>
        <dbReference type="EnsemblPlants" id="Bo3g132650.1"/>
    </source>
</evidence>
<organism evidence="1 2">
    <name type="scientific">Brassica oleracea var. oleracea</name>
    <dbReference type="NCBI Taxonomy" id="109376"/>
    <lineage>
        <taxon>Eukaryota</taxon>
        <taxon>Viridiplantae</taxon>
        <taxon>Streptophyta</taxon>
        <taxon>Embryophyta</taxon>
        <taxon>Tracheophyta</taxon>
        <taxon>Spermatophyta</taxon>
        <taxon>Magnoliopsida</taxon>
        <taxon>eudicotyledons</taxon>
        <taxon>Gunneridae</taxon>
        <taxon>Pentapetalae</taxon>
        <taxon>rosids</taxon>
        <taxon>malvids</taxon>
        <taxon>Brassicales</taxon>
        <taxon>Brassicaceae</taxon>
        <taxon>Brassiceae</taxon>
        <taxon>Brassica</taxon>
    </lineage>
</organism>
<dbReference type="Gene3D" id="3.60.10.10">
    <property type="entry name" value="Endonuclease/exonuclease/phosphatase"/>
    <property type="match status" value="1"/>
</dbReference>
<keyword evidence="2" id="KW-1185">Reference proteome</keyword>
<sequence length="334" mass="37547">LNDPDKHRPLVDWLHCHKPIFGALLETHVKEPSLRPLITKLCPDWNYFANHSSDPDGRIILIWRDPIQINIIRQSSQCVTCIISLPNQPLIHFTAIYAFNTNEERVELWTDLLQLHSDLDLDSHCWIIGGELNQIMCPFEHSSLSMVVLDSLMYQLQECFLKAGLFDLRFLGPCHTWKNKQPTDPIAKKLDRLLVNSAAVSFMPHAMATFLPPSFSDHTLCLLDLVFSLPKAGNFPYKYVLLLILPRKPSKLRKTCTKNGPSSEKSKKLTSIKSRASTGCGKVILTRHTSTEYVNVSACCPKLDSTTISSGMVPVPSALTCVFPVGSDAYYPIC</sequence>
<dbReference type="InterPro" id="IPR036691">
    <property type="entry name" value="Endo/exonu/phosph_ase_sf"/>
</dbReference>
<protein>
    <recommendedName>
        <fullName evidence="3">Endonuclease/exonuclease/phosphatase domain-containing protein</fullName>
    </recommendedName>
</protein>
<dbReference type="Proteomes" id="UP000032141">
    <property type="component" value="Chromosome C3"/>
</dbReference>
<dbReference type="Gramene" id="Bo3g132650.1">
    <property type="protein sequence ID" value="Bo3g132650.1"/>
    <property type="gene ID" value="Bo3g132650"/>
</dbReference>
<evidence type="ECO:0008006" key="3">
    <source>
        <dbReference type="Google" id="ProtNLM"/>
    </source>
</evidence>
<dbReference type="PANTHER" id="PTHR33710">
    <property type="entry name" value="BNAC02G09200D PROTEIN"/>
    <property type="match status" value="1"/>
</dbReference>
<proteinExistence type="predicted"/>
<dbReference type="AlphaFoldDB" id="A0A0D3BHJ8"/>
<dbReference type="PANTHER" id="PTHR33710:SF77">
    <property type="entry name" value="DNASE I-LIKE SUPERFAMILY PROTEIN"/>
    <property type="match status" value="1"/>
</dbReference>
<reference evidence="1 2" key="1">
    <citation type="journal article" date="2014" name="Genome Biol.">
        <title>Transcriptome and methylome profiling reveals relics of genome dominance in the mesopolyploid Brassica oleracea.</title>
        <authorList>
            <person name="Parkin I.A."/>
            <person name="Koh C."/>
            <person name="Tang H."/>
            <person name="Robinson S.J."/>
            <person name="Kagale S."/>
            <person name="Clarke W.E."/>
            <person name="Town C.D."/>
            <person name="Nixon J."/>
            <person name="Krishnakumar V."/>
            <person name="Bidwell S.L."/>
            <person name="Denoeud F."/>
            <person name="Belcram H."/>
            <person name="Links M.G."/>
            <person name="Just J."/>
            <person name="Clarke C."/>
            <person name="Bender T."/>
            <person name="Huebert T."/>
            <person name="Mason A.S."/>
            <person name="Pires J.C."/>
            <person name="Barker G."/>
            <person name="Moore J."/>
            <person name="Walley P.G."/>
            <person name="Manoli S."/>
            <person name="Batley J."/>
            <person name="Edwards D."/>
            <person name="Nelson M.N."/>
            <person name="Wang X."/>
            <person name="Paterson A.H."/>
            <person name="King G."/>
            <person name="Bancroft I."/>
            <person name="Chalhoub B."/>
            <person name="Sharpe A.G."/>
        </authorList>
    </citation>
    <scope>NUCLEOTIDE SEQUENCE</scope>
    <source>
        <strain evidence="1 2">cv. TO1000</strain>
    </source>
</reference>